<sequence>MGSCEAGGCNAIEAGVAPLACYTCRKFHAWADAPHADLLENLLEEVDQLKVSGHEAVAETKTSTIVAISDLLERIRQDQEKIDG</sequence>
<evidence type="ECO:0000313" key="2">
    <source>
        <dbReference type="Proteomes" id="UP000183299"/>
    </source>
</evidence>
<reference evidence="1 2" key="1">
    <citation type="submission" date="2016-10" db="EMBL/GenBank/DDBJ databases">
        <authorList>
            <person name="de Groot N.N."/>
        </authorList>
    </citation>
    <scope>NUCLEOTIDE SEQUENCE [LARGE SCALE GENOMIC DNA]</scope>
    <source>
        <strain evidence="1 2">CGMCC 1.8891</strain>
    </source>
</reference>
<dbReference type="STRING" id="576117.SAMN04488138_1482"/>
<name>A0A1I3XCJ5_9RHOB</name>
<keyword evidence="2" id="KW-1185">Reference proteome</keyword>
<dbReference type="EMBL" id="FORY01000048">
    <property type="protein sequence ID" value="SFK17255.1"/>
    <property type="molecule type" value="Genomic_DNA"/>
</dbReference>
<evidence type="ECO:0000313" key="1">
    <source>
        <dbReference type="EMBL" id="SFK17255.1"/>
    </source>
</evidence>
<dbReference type="AlphaFoldDB" id="A0A1I3XCJ5"/>
<dbReference type="Proteomes" id="UP000183299">
    <property type="component" value="Unassembled WGS sequence"/>
</dbReference>
<gene>
    <name evidence="1" type="ORF">SAMN04488138_1482</name>
</gene>
<protein>
    <submittedName>
        <fullName evidence="1">Uncharacterized protein</fullName>
    </submittedName>
</protein>
<accession>A0A1I3XCJ5</accession>
<organism evidence="1 2">
    <name type="scientific">Celeribacter halophilus</name>
    <dbReference type="NCBI Taxonomy" id="576117"/>
    <lineage>
        <taxon>Bacteria</taxon>
        <taxon>Pseudomonadati</taxon>
        <taxon>Pseudomonadota</taxon>
        <taxon>Alphaproteobacteria</taxon>
        <taxon>Rhodobacterales</taxon>
        <taxon>Roseobacteraceae</taxon>
        <taxon>Celeribacter</taxon>
    </lineage>
</organism>
<proteinExistence type="predicted"/>